<name>A0A2P1P718_9RICK</name>
<dbReference type="RefSeq" id="WP_106873924.1">
    <property type="nucleotide sequence ID" value="NZ_CP027845.1"/>
</dbReference>
<evidence type="ECO:0000256" key="1">
    <source>
        <dbReference type="ARBA" id="ARBA00004162"/>
    </source>
</evidence>
<keyword evidence="6 8" id="KW-0472">Membrane</keyword>
<evidence type="ECO:0000256" key="4">
    <source>
        <dbReference type="ARBA" id="ARBA00022692"/>
    </source>
</evidence>
<dbReference type="Gene3D" id="3.30.420.270">
    <property type="match status" value="1"/>
</dbReference>
<organism evidence="9 10">
    <name type="scientific">Candidatus Phycorickettsia trachydisci</name>
    <dbReference type="NCBI Taxonomy" id="2115978"/>
    <lineage>
        <taxon>Bacteria</taxon>
        <taxon>Pseudomonadati</taxon>
        <taxon>Pseudomonadota</taxon>
        <taxon>Alphaproteobacteria</taxon>
        <taxon>Rickettsiales</taxon>
        <taxon>Rickettsiaceae</taxon>
        <taxon>Candidatus Phycorickettsia</taxon>
    </lineage>
</organism>
<dbReference type="GO" id="GO:0015031">
    <property type="term" value="P:protein transport"/>
    <property type="evidence" value="ECO:0007669"/>
    <property type="project" value="UniProtKB-KW"/>
</dbReference>
<keyword evidence="5 8" id="KW-1133">Transmembrane helix</keyword>
<keyword evidence="10" id="KW-1185">Reference proteome</keyword>
<proteinExistence type="inferred from homology"/>
<dbReference type="GO" id="GO:0005886">
    <property type="term" value="C:plasma membrane"/>
    <property type="evidence" value="ECO:0007669"/>
    <property type="project" value="UniProtKB-SubCell"/>
</dbReference>
<evidence type="ECO:0000256" key="6">
    <source>
        <dbReference type="ARBA" id="ARBA00023136"/>
    </source>
</evidence>
<sequence length="134" mass="14821">MLLRKRSRRTVVNEINVVPLIDIMLVLLVIFMVTAPIILSGVEVNLPKASSKDLGLESEPLVVSLDIKGNLYIMQTKVEIKDLAKKLKAITKEKYDTKIFIKGDTDLNYGTIIKAITLIGQAGFHQVGLVSKSD</sequence>
<keyword evidence="3" id="KW-1003">Cell membrane</keyword>
<evidence type="ECO:0008006" key="11">
    <source>
        <dbReference type="Google" id="ProtNLM"/>
    </source>
</evidence>
<comment type="similarity">
    <text evidence="2 7">Belongs to the ExbD/TolR family.</text>
</comment>
<keyword evidence="7" id="KW-0813">Transport</keyword>
<evidence type="ECO:0000313" key="9">
    <source>
        <dbReference type="EMBL" id="AVP87046.1"/>
    </source>
</evidence>
<dbReference type="Pfam" id="PF02472">
    <property type="entry name" value="ExbD"/>
    <property type="match status" value="1"/>
</dbReference>
<dbReference type="OrthoDB" id="9798629at2"/>
<reference evidence="9 10" key="1">
    <citation type="submission" date="2018-03" db="EMBL/GenBank/DDBJ databases">
        <title>A gene transfer event suggests a long-term partnership between eustigmatophyte algae and a novel lineage of endosymbiotic bacteria.</title>
        <authorList>
            <person name="Yurchenko T."/>
            <person name="Sevcikova T."/>
            <person name="Pribyl P."/>
            <person name="El Karkouri K."/>
            <person name="Klimes V."/>
            <person name="Amaral R."/>
            <person name="Zbrankova V."/>
            <person name="Kim E."/>
            <person name="Raoult D."/>
            <person name="Santos L.M.A."/>
            <person name="Elias M."/>
        </authorList>
    </citation>
    <scope>NUCLEOTIDE SEQUENCE [LARGE SCALE GENOMIC DNA]</scope>
    <source>
        <strain evidence="9">CCALA 838</strain>
    </source>
</reference>
<evidence type="ECO:0000256" key="8">
    <source>
        <dbReference type="SAM" id="Phobius"/>
    </source>
</evidence>
<keyword evidence="7" id="KW-0653">Protein transport</keyword>
<dbReference type="Proteomes" id="UP000241762">
    <property type="component" value="Chromosome"/>
</dbReference>
<evidence type="ECO:0000256" key="3">
    <source>
        <dbReference type="ARBA" id="ARBA00022475"/>
    </source>
</evidence>
<keyword evidence="4 7" id="KW-0812">Transmembrane</keyword>
<dbReference type="KEGG" id="ptc:phytr_840"/>
<gene>
    <name evidence="9" type="ORF">phytr_840</name>
</gene>
<dbReference type="InterPro" id="IPR003400">
    <property type="entry name" value="ExbD"/>
</dbReference>
<evidence type="ECO:0000256" key="5">
    <source>
        <dbReference type="ARBA" id="ARBA00022989"/>
    </source>
</evidence>
<dbReference type="AlphaFoldDB" id="A0A2P1P718"/>
<evidence type="ECO:0000256" key="7">
    <source>
        <dbReference type="RuleBase" id="RU003879"/>
    </source>
</evidence>
<feature type="transmembrane region" description="Helical" evidence="8">
    <location>
        <begin position="20"/>
        <end position="42"/>
    </location>
</feature>
<dbReference type="GO" id="GO:0022857">
    <property type="term" value="F:transmembrane transporter activity"/>
    <property type="evidence" value="ECO:0007669"/>
    <property type="project" value="InterPro"/>
</dbReference>
<comment type="subcellular location">
    <subcellularLocation>
        <location evidence="1">Cell membrane</location>
        <topology evidence="1">Single-pass membrane protein</topology>
    </subcellularLocation>
    <subcellularLocation>
        <location evidence="7">Cell membrane</location>
        <topology evidence="7">Single-pass type II membrane protein</topology>
    </subcellularLocation>
</comment>
<protein>
    <recommendedName>
        <fullName evidence="11">Protein TolR</fullName>
    </recommendedName>
</protein>
<dbReference type="PANTHER" id="PTHR30558:SF7">
    <property type="entry name" value="TOL-PAL SYSTEM PROTEIN TOLR"/>
    <property type="match status" value="1"/>
</dbReference>
<dbReference type="PANTHER" id="PTHR30558">
    <property type="entry name" value="EXBD MEMBRANE COMPONENT OF PMF-DRIVEN MACROMOLECULE IMPORT SYSTEM"/>
    <property type="match status" value="1"/>
</dbReference>
<dbReference type="EMBL" id="CP027845">
    <property type="protein sequence ID" value="AVP87046.1"/>
    <property type="molecule type" value="Genomic_DNA"/>
</dbReference>
<accession>A0A2P1P718</accession>
<evidence type="ECO:0000313" key="10">
    <source>
        <dbReference type="Proteomes" id="UP000241762"/>
    </source>
</evidence>
<evidence type="ECO:0000256" key="2">
    <source>
        <dbReference type="ARBA" id="ARBA00005811"/>
    </source>
</evidence>